<keyword evidence="2" id="KW-1185">Reference proteome</keyword>
<dbReference type="Proteomes" id="UP000824782">
    <property type="component" value="Unassembled WGS sequence"/>
</dbReference>
<reference evidence="1" key="1">
    <citation type="thesis" date="2020" institute="ProQuest LLC" country="789 East Eisenhower Parkway, Ann Arbor, MI, USA">
        <title>Comparative Genomics and Chromosome Evolution.</title>
        <authorList>
            <person name="Mudd A.B."/>
        </authorList>
    </citation>
    <scope>NUCLEOTIDE SEQUENCE</scope>
    <source>
        <strain evidence="1">237g6f4</strain>
        <tissue evidence="1">Blood</tissue>
    </source>
</reference>
<accession>A0AAV6ZFH2</accession>
<comment type="caution">
    <text evidence="1">The sequence shown here is derived from an EMBL/GenBank/DDBJ whole genome shotgun (WGS) entry which is preliminary data.</text>
</comment>
<dbReference type="EMBL" id="WNYA01000467">
    <property type="protein sequence ID" value="KAG8548229.1"/>
    <property type="molecule type" value="Genomic_DNA"/>
</dbReference>
<dbReference type="AlphaFoldDB" id="A0AAV6ZFH2"/>
<proteinExistence type="predicted"/>
<organism evidence="1 2">
    <name type="scientific">Engystomops pustulosus</name>
    <name type="common">Tungara frog</name>
    <name type="synonym">Physalaemus pustulosus</name>
    <dbReference type="NCBI Taxonomy" id="76066"/>
    <lineage>
        <taxon>Eukaryota</taxon>
        <taxon>Metazoa</taxon>
        <taxon>Chordata</taxon>
        <taxon>Craniata</taxon>
        <taxon>Vertebrata</taxon>
        <taxon>Euteleostomi</taxon>
        <taxon>Amphibia</taxon>
        <taxon>Batrachia</taxon>
        <taxon>Anura</taxon>
        <taxon>Neobatrachia</taxon>
        <taxon>Hyloidea</taxon>
        <taxon>Leptodactylidae</taxon>
        <taxon>Leiuperinae</taxon>
        <taxon>Engystomops</taxon>
    </lineage>
</organism>
<gene>
    <name evidence="1" type="ORF">GDO81_026075</name>
</gene>
<evidence type="ECO:0000313" key="1">
    <source>
        <dbReference type="EMBL" id="KAG8548229.1"/>
    </source>
</evidence>
<sequence>MGGGGFSVGFTSGTSRTSCPGIGLHVISWYSLVYLSELHNNLSFIHSRRGWRGIGDSAGAPHLPILLLLFSAGSIIRHFSGDVVRCFL</sequence>
<name>A0AAV6ZFH2_ENGPU</name>
<protein>
    <submittedName>
        <fullName evidence="1">Uncharacterized protein</fullName>
    </submittedName>
</protein>
<evidence type="ECO:0000313" key="2">
    <source>
        <dbReference type="Proteomes" id="UP000824782"/>
    </source>
</evidence>